<feature type="domain" description="FAS1" evidence="1">
    <location>
        <begin position="1"/>
        <end position="140"/>
    </location>
</feature>
<protein>
    <submittedName>
        <fullName evidence="2">Fasciclin domain protein</fullName>
    </submittedName>
</protein>
<dbReference type="AlphaFoldDB" id="W2T458"/>
<dbReference type="SMART" id="SM00554">
    <property type="entry name" value="FAS1"/>
    <property type="match status" value="1"/>
</dbReference>
<dbReference type="EMBL" id="KI660212">
    <property type="protein sequence ID" value="ETN76693.1"/>
    <property type="molecule type" value="Genomic_DNA"/>
</dbReference>
<proteinExistence type="predicted"/>
<dbReference type="Gene3D" id="2.30.180.10">
    <property type="entry name" value="FAS1 domain"/>
    <property type="match status" value="1"/>
</dbReference>
<dbReference type="OMA" id="QETAGTM"/>
<accession>W2T458</accession>
<dbReference type="STRING" id="51031.W2T458"/>
<evidence type="ECO:0000313" key="2">
    <source>
        <dbReference type="EMBL" id="ETN76693.1"/>
    </source>
</evidence>
<keyword evidence="3" id="KW-1185">Reference proteome</keyword>
<dbReference type="OrthoDB" id="5810603at2759"/>
<name>W2T458_NECAM</name>
<sequence>MLRNLQLRYALDPWQVLTPEQNFTFFVPTNEAWDMKVAPSLRARMNDGNHWLALQYVFKRHIIQGQALMYTDLRERTYVMMNDEKVLEKLIVKTYLSKDTSFFPPDFELYWPRGGRVARVIEGGEIAGINGFMHMVEDVLIYEPDLRAHGGFVEVLSWQLALVLTFMFWRPGVA</sequence>
<dbReference type="InterPro" id="IPR036378">
    <property type="entry name" value="FAS1_dom_sf"/>
</dbReference>
<dbReference type="PROSITE" id="PS50213">
    <property type="entry name" value="FAS1"/>
    <property type="match status" value="1"/>
</dbReference>
<dbReference type="Pfam" id="PF02469">
    <property type="entry name" value="Fasciclin"/>
    <property type="match status" value="1"/>
</dbReference>
<gene>
    <name evidence="2" type="ORF">NECAME_03362</name>
</gene>
<dbReference type="KEGG" id="nai:NECAME_03362"/>
<reference evidence="3" key="1">
    <citation type="journal article" date="2014" name="Nat. Genet.">
        <title>Genome of the human hookworm Necator americanus.</title>
        <authorList>
            <person name="Tang Y.T."/>
            <person name="Gao X."/>
            <person name="Rosa B.A."/>
            <person name="Abubucker S."/>
            <person name="Hallsworth-Pepin K."/>
            <person name="Martin J."/>
            <person name="Tyagi R."/>
            <person name="Heizer E."/>
            <person name="Zhang X."/>
            <person name="Bhonagiri-Palsikar V."/>
            <person name="Minx P."/>
            <person name="Warren W.C."/>
            <person name="Wang Q."/>
            <person name="Zhan B."/>
            <person name="Hotez P.J."/>
            <person name="Sternberg P.W."/>
            <person name="Dougall A."/>
            <person name="Gaze S.T."/>
            <person name="Mulvenna J."/>
            <person name="Sotillo J."/>
            <person name="Ranganathan S."/>
            <person name="Rabelo E.M."/>
            <person name="Wilson R.K."/>
            <person name="Felgner P.L."/>
            <person name="Bethony J."/>
            <person name="Hawdon J.M."/>
            <person name="Gasser R.B."/>
            <person name="Loukas A."/>
            <person name="Mitreva M."/>
        </authorList>
    </citation>
    <scope>NUCLEOTIDE SEQUENCE [LARGE SCALE GENOMIC DNA]</scope>
</reference>
<dbReference type="InterPro" id="IPR000782">
    <property type="entry name" value="FAS1_domain"/>
</dbReference>
<dbReference type="Proteomes" id="UP000053676">
    <property type="component" value="Unassembled WGS sequence"/>
</dbReference>
<dbReference type="SUPFAM" id="SSF82153">
    <property type="entry name" value="FAS1 domain"/>
    <property type="match status" value="1"/>
</dbReference>
<organism evidence="2 3">
    <name type="scientific">Necator americanus</name>
    <name type="common">Human hookworm</name>
    <dbReference type="NCBI Taxonomy" id="51031"/>
    <lineage>
        <taxon>Eukaryota</taxon>
        <taxon>Metazoa</taxon>
        <taxon>Ecdysozoa</taxon>
        <taxon>Nematoda</taxon>
        <taxon>Chromadorea</taxon>
        <taxon>Rhabditida</taxon>
        <taxon>Rhabditina</taxon>
        <taxon>Rhabditomorpha</taxon>
        <taxon>Strongyloidea</taxon>
        <taxon>Ancylostomatidae</taxon>
        <taxon>Bunostominae</taxon>
        <taxon>Necator</taxon>
    </lineage>
</organism>
<evidence type="ECO:0000259" key="1">
    <source>
        <dbReference type="PROSITE" id="PS50213"/>
    </source>
</evidence>
<evidence type="ECO:0000313" key="3">
    <source>
        <dbReference type="Proteomes" id="UP000053676"/>
    </source>
</evidence>